<feature type="chain" id="PRO_5001955574" evidence="1">
    <location>
        <begin position="25"/>
        <end position="154"/>
    </location>
</feature>
<protein>
    <submittedName>
        <fullName evidence="2">Uncharacterized protein</fullName>
    </submittedName>
</protein>
<name>A0A099I560_CLOIN</name>
<feature type="signal peptide" evidence="1">
    <location>
        <begin position="1"/>
        <end position="24"/>
    </location>
</feature>
<evidence type="ECO:0000256" key="1">
    <source>
        <dbReference type="SAM" id="SignalP"/>
    </source>
</evidence>
<proteinExistence type="predicted"/>
<keyword evidence="1" id="KW-0732">Signal</keyword>
<dbReference type="RefSeq" id="WP_044905764.1">
    <property type="nucleotide sequence ID" value="NZ_JQIF01000052.1"/>
</dbReference>
<sequence>MKKKLLPCAALMAACLAVSMPISAKENPEPWSNTLSQSEEHVIKETGIDKRFDIGKAVSVKLDSAYVTKDTKVQLTENSLYKKVGKLIPAPFHFRSVTITKKSGKLIEFPDTLQFQENSGSLSLHGQLQCIEINRMDITGDTMAATYTGVLLAE</sequence>
<accession>A0A099I560</accession>
<evidence type="ECO:0000313" key="3">
    <source>
        <dbReference type="Proteomes" id="UP000030008"/>
    </source>
</evidence>
<dbReference type="PROSITE" id="PS51257">
    <property type="entry name" value="PROKAR_LIPOPROTEIN"/>
    <property type="match status" value="1"/>
</dbReference>
<organism evidence="2 3">
    <name type="scientific">Clostridium innocuum</name>
    <dbReference type="NCBI Taxonomy" id="1522"/>
    <lineage>
        <taxon>Bacteria</taxon>
        <taxon>Bacillati</taxon>
        <taxon>Bacillota</taxon>
        <taxon>Clostridia</taxon>
        <taxon>Eubacteriales</taxon>
        <taxon>Clostridiaceae</taxon>
        <taxon>Clostridium</taxon>
    </lineage>
</organism>
<gene>
    <name evidence="2" type="ORF">CIAN88_12550</name>
</gene>
<comment type="caution">
    <text evidence="2">The sequence shown here is derived from an EMBL/GenBank/DDBJ whole genome shotgun (WGS) entry which is preliminary data.</text>
</comment>
<evidence type="ECO:0000313" key="2">
    <source>
        <dbReference type="EMBL" id="KGJ52820.1"/>
    </source>
</evidence>
<dbReference type="Proteomes" id="UP000030008">
    <property type="component" value="Unassembled WGS sequence"/>
</dbReference>
<reference evidence="2 3" key="1">
    <citation type="submission" date="2014-08" db="EMBL/GenBank/DDBJ databases">
        <title>Clostridium innocuum, an unnegligible vancomycin-resistant pathogen causing extra-intestinal infections.</title>
        <authorList>
            <person name="Feng Y."/>
            <person name="Chiu C.-H."/>
        </authorList>
    </citation>
    <scope>NUCLEOTIDE SEQUENCE [LARGE SCALE GENOMIC DNA]</scope>
    <source>
        <strain evidence="2 3">AN88</strain>
    </source>
</reference>
<dbReference type="EMBL" id="JQIF01000052">
    <property type="protein sequence ID" value="KGJ52820.1"/>
    <property type="molecule type" value="Genomic_DNA"/>
</dbReference>
<dbReference type="AlphaFoldDB" id="A0A099I560"/>